<dbReference type="Proteomes" id="UP000318571">
    <property type="component" value="Chromosome 11"/>
</dbReference>
<comment type="caution">
    <text evidence="1">The sequence shown here is derived from an EMBL/GenBank/DDBJ whole genome shotgun (WGS) entry which is preliminary data.</text>
</comment>
<reference evidence="1 2" key="1">
    <citation type="journal article" date="2018" name="Nat. Ecol. Evol.">
        <title>Genomic signatures of mitonuclear coevolution across populations of Tigriopus californicus.</title>
        <authorList>
            <person name="Barreto F.S."/>
            <person name="Watson E.T."/>
            <person name="Lima T.G."/>
            <person name="Willett C.S."/>
            <person name="Edmands S."/>
            <person name="Li W."/>
            <person name="Burton R.S."/>
        </authorList>
    </citation>
    <scope>NUCLEOTIDE SEQUENCE [LARGE SCALE GENOMIC DNA]</scope>
    <source>
        <strain evidence="1 2">San Diego</strain>
    </source>
</reference>
<evidence type="ECO:0000313" key="1">
    <source>
        <dbReference type="EMBL" id="TRY78038.1"/>
    </source>
</evidence>
<organism evidence="1 2">
    <name type="scientific">Tigriopus californicus</name>
    <name type="common">Marine copepod</name>
    <dbReference type="NCBI Taxonomy" id="6832"/>
    <lineage>
        <taxon>Eukaryota</taxon>
        <taxon>Metazoa</taxon>
        <taxon>Ecdysozoa</taxon>
        <taxon>Arthropoda</taxon>
        <taxon>Crustacea</taxon>
        <taxon>Multicrustacea</taxon>
        <taxon>Hexanauplia</taxon>
        <taxon>Copepoda</taxon>
        <taxon>Harpacticoida</taxon>
        <taxon>Harpacticidae</taxon>
        <taxon>Tigriopus</taxon>
    </lineage>
</organism>
<gene>
    <name evidence="1" type="ORF">TCAL_14426</name>
</gene>
<keyword evidence="2" id="KW-1185">Reference proteome</keyword>
<dbReference type="AlphaFoldDB" id="A0A553PK33"/>
<evidence type="ECO:0000313" key="2">
    <source>
        <dbReference type="Proteomes" id="UP000318571"/>
    </source>
</evidence>
<dbReference type="EMBL" id="VCGU01000003">
    <property type="protein sequence ID" value="TRY78038.1"/>
    <property type="molecule type" value="Genomic_DNA"/>
</dbReference>
<protein>
    <submittedName>
        <fullName evidence="1">Uncharacterized protein</fullName>
    </submittedName>
</protein>
<sequence length="283" mass="31207">MVCIPEFDADGCCQIGLNCVPKIAPSIDNIDLTRQERCKGRMCNLRGYLPKPGHTCTPEMDEDGCCQIGLNCIPEDAPSIDRIDVLDISRRERCRSRRCPLTGFRPNPGHTCTPQYDEDGCCQTGLECIPDQDPDMLNKELARRERCKGKRCTLRGFLPKPDMICTPKFDDEGCCQIGLDCVPEEPPVIRQCALSDCESIDIEPPPDSRCEVILSPDGCCSVGLQCVPNKAPVFERPKTVNLRCANKICNLMGFLPPREGGVCKKVMDVDGCCQVGLDCDSAN</sequence>
<name>A0A553PK33_TIGCA</name>
<proteinExistence type="predicted"/>
<accession>A0A553PK33</accession>